<feature type="transmembrane region" description="Helical" evidence="6">
    <location>
        <begin position="387"/>
        <end position="408"/>
    </location>
</feature>
<name>F4KT01_HALH1</name>
<feature type="transmembrane region" description="Helical" evidence="6">
    <location>
        <begin position="525"/>
        <end position="548"/>
    </location>
</feature>
<dbReference type="InterPro" id="IPR047699">
    <property type="entry name" value="Permease_put_prefix"/>
</dbReference>
<dbReference type="InterPro" id="IPR003838">
    <property type="entry name" value="ABC3_permease_C"/>
</dbReference>
<dbReference type="Pfam" id="PF02687">
    <property type="entry name" value="FtsX"/>
    <property type="match status" value="2"/>
</dbReference>
<feature type="transmembrane region" description="Helical" evidence="6">
    <location>
        <begin position="433"/>
        <end position="460"/>
    </location>
</feature>
<dbReference type="InterPro" id="IPR025857">
    <property type="entry name" value="MacB_PCD"/>
</dbReference>
<dbReference type="HOGENOM" id="CLU_008713_1_0_10"/>
<feature type="domain" description="MacB-like periplasmic core" evidence="8">
    <location>
        <begin position="538"/>
        <end position="708"/>
    </location>
</feature>
<feature type="domain" description="ABC3 transporter permease C-terminal" evidence="7">
    <location>
        <begin position="777"/>
        <end position="887"/>
    </location>
</feature>
<proteinExistence type="predicted"/>
<keyword evidence="2" id="KW-1003">Cell membrane</keyword>
<dbReference type="GO" id="GO:0005886">
    <property type="term" value="C:plasma membrane"/>
    <property type="evidence" value="ECO:0007669"/>
    <property type="project" value="UniProtKB-SubCell"/>
</dbReference>
<feature type="transmembrane region" description="Helical" evidence="6">
    <location>
        <begin position="480"/>
        <end position="504"/>
    </location>
</feature>
<evidence type="ECO:0000256" key="5">
    <source>
        <dbReference type="ARBA" id="ARBA00023136"/>
    </source>
</evidence>
<evidence type="ECO:0000256" key="3">
    <source>
        <dbReference type="ARBA" id="ARBA00022692"/>
    </source>
</evidence>
<evidence type="ECO:0000313" key="9">
    <source>
        <dbReference type="EMBL" id="AEE50071.1"/>
    </source>
</evidence>
<feature type="transmembrane region" description="Helical" evidence="6">
    <location>
        <begin position="860"/>
        <end position="880"/>
    </location>
</feature>
<dbReference type="STRING" id="760192.Halhy_2188"/>
<keyword evidence="4 6" id="KW-1133">Transmembrane helix</keyword>
<evidence type="ECO:0000259" key="8">
    <source>
        <dbReference type="Pfam" id="PF12704"/>
    </source>
</evidence>
<feature type="domain" description="MacB-like periplasmic core" evidence="8">
    <location>
        <begin position="102"/>
        <end position="341"/>
    </location>
</feature>
<dbReference type="InterPro" id="IPR050250">
    <property type="entry name" value="Macrolide_Exporter_MacB"/>
</dbReference>
<comment type="subcellular location">
    <subcellularLocation>
        <location evidence="1">Cell membrane</location>
        <topology evidence="1">Multi-pass membrane protein</topology>
    </subcellularLocation>
</comment>
<evidence type="ECO:0000313" key="10">
    <source>
        <dbReference type="Proteomes" id="UP000008461"/>
    </source>
</evidence>
<keyword evidence="3 6" id="KW-0812">Transmembrane</keyword>
<feature type="transmembrane region" description="Helical" evidence="6">
    <location>
        <begin position="826"/>
        <end position="845"/>
    </location>
</feature>
<evidence type="ECO:0000256" key="4">
    <source>
        <dbReference type="ARBA" id="ARBA00022989"/>
    </source>
</evidence>
<dbReference type="PANTHER" id="PTHR30572">
    <property type="entry name" value="MEMBRANE COMPONENT OF TRANSPORTER-RELATED"/>
    <property type="match status" value="1"/>
</dbReference>
<evidence type="ECO:0000256" key="2">
    <source>
        <dbReference type="ARBA" id="ARBA00022475"/>
    </source>
</evidence>
<organism evidence="9 10">
    <name type="scientific">Haliscomenobacter hydrossis (strain ATCC 27775 / DSM 1100 / LMG 10767 / O)</name>
    <dbReference type="NCBI Taxonomy" id="760192"/>
    <lineage>
        <taxon>Bacteria</taxon>
        <taxon>Pseudomonadati</taxon>
        <taxon>Bacteroidota</taxon>
        <taxon>Saprospiria</taxon>
        <taxon>Saprospirales</taxon>
        <taxon>Haliscomenobacteraceae</taxon>
        <taxon>Haliscomenobacter</taxon>
    </lineage>
</organism>
<dbReference type="EMBL" id="CP002691">
    <property type="protein sequence ID" value="AEE50071.1"/>
    <property type="molecule type" value="Genomic_DNA"/>
</dbReference>
<gene>
    <name evidence="9" type="ordered locus">Halhy_2188</name>
</gene>
<dbReference type="eggNOG" id="COG0577">
    <property type="taxonomic scope" value="Bacteria"/>
</dbReference>
<dbReference type="PANTHER" id="PTHR30572:SF18">
    <property type="entry name" value="ABC-TYPE MACROLIDE FAMILY EXPORT SYSTEM PERMEASE COMPONENT 2"/>
    <property type="match status" value="1"/>
</dbReference>
<protein>
    <submittedName>
        <fullName evidence="9">Uncharacterized protein</fullName>
    </submittedName>
</protein>
<dbReference type="NCBIfam" id="NF038404">
    <property type="entry name" value="perm_prefix_2"/>
    <property type="match status" value="1"/>
</dbReference>
<dbReference type="Pfam" id="PF12704">
    <property type="entry name" value="MacB_PCD"/>
    <property type="match status" value="2"/>
</dbReference>
<dbReference type="GO" id="GO:0022857">
    <property type="term" value="F:transmembrane transporter activity"/>
    <property type="evidence" value="ECO:0007669"/>
    <property type="project" value="TreeGrafter"/>
</dbReference>
<dbReference type="AlphaFoldDB" id="F4KT01"/>
<evidence type="ECO:0000259" key="7">
    <source>
        <dbReference type="Pfam" id="PF02687"/>
    </source>
</evidence>
<reference evidence="9 10" key="1">
    <citation type="journal article" date="2011" name="Stand. Genomic Sci.">
        <title>Complete genome sequence of Haliscomenobacter hydrossis type strain (O).</title>
        <authorList>
            <consortium name="US DOE Joint Genome Institute (JGI-PGF)"/>
            <person name="Daligault H."/>
            <person name="Lapidus A."/>
            <person name="Zeytun A."/>
            <person name="Nolan M."/>
            <person name="Lucas S."/>
            <person name="Del Rio T.G."/>
            <person name="Tice H."/>
            <person name="Cheng J.F."/>
            <person name="Tapia R."/>
            <person name="Han C."/>
            <person name="Goodwin L."/>
            <person name="Pitluck S."/>
            <person name="Liolios K."/>
            <person name="Pagani I."/>
            <person name="Ivanova N."/>
            <person name="Huntemann M."/>
            <person name="Mavromatis K."/>
            <person name="Mikhailova N."/>
            <person name="Pati A."/>
            <person name="Chen A."/>
            <person name="Palaniappan K."/>
            <person name="Land M."/>
            <person name="Hauser L."/>
            <person name="Brambilla E.M."/>
            <person name="Rohde M."/>
            <person name="Verbarg S."/>
            <person name="Goker M."/>
            <person name="Bristow J."/>
            <person name="Eisen J.A."/>
            <person name="Markowitz V."/>
            <person name="Hugenholtz P."/>
            <person name="Kyrpides N.C."/>
            <person name="Klenk H.P."/>
            <person name="Woyke T."/>
        </authorList>
    </citation>
    <scope>NUCLEOTIDE SEQUENCE [LARGE SCALE GENOMIC DNA]</scope>
    <source>
        <strain evidence="10">ATCC 27775 / DSM 1100 / LMG 10767 / O</strain>
    </source>
</reference>
<reference key="2">
    <citation type="submission" date="2011-04" db="EMBL/GenBank/DDBJ databases">
        <title>Complete sequence of chromosome of Haliscomenobacter hydrossis DSM 1100.</title>
        <authorList>
            <consortium name="US DOE Joint Genome Institute (JGI-PGF)"/>
            <person name="Lucas S."/>
            <person name="Han J."/>
            <person name="Lapidus A."/>
            <person name="Bruce D."/>
            <person name="Goodwin L."/>
            <person name="Pitluck S."/>
            <person name="Peters L."/>
            <person name="Kyrpides N."/>
            <person name="Mavromatis K."/>
            <person name="Ivanova N."/>
            <person name="Ovchinnikova G."/>
            <person name="Pagani I."/>
            <person name="Daligault H."/>
            <person name="Detter J.C."/>
            <person name="Han C."/>
            <person name="Land M."/>
            <person name="Hauser L."/>
            <person name="Markowitz V."/>
            <person name="Cheng J.-F."/>
            <person name="Hugenholtz P."/>
            <person name="Woyke T."/>
            <person name="Wu D."/>
            <person name="Verbarg S."/>
            <person name="Frueling A."/>
            <person name="Brambilla E."/>
            <person name="Klenk H.-P."/>
            <person name="Eisen J.A."/>
        </authorList>
    </citation>
    <scope>NUCLEOTIDE SEQUENCE</scope>
    <source>
        <strain>DSM 1100</strain>
    </source>
</reference>
<evidence type="ECO:0000256" key="6">
    <source>
        <dbReference type="SAM" id="Phobius"/>
    </source>
</evidence>
<feature type="transmembrane region" description="Helical" evidence="6">
    <location>
        <begin position="778"/>
        <end position="798"/>
    </location>
</feature>
<sequence>MKPKLPQPPRWAERLLEWFCAPHLLEEIQGDLYERFQRQVKLFGTRSARKQYAWSVLSFIRPFALKRKPNPHPSTFLYHPAMLHNYFTIAWRNLARNKVSALINLTGLTLGISACLVIGVIAGFELSYDTFHPDSERIYRLVGKVKFNKAAEQQAIGFAPRAVPQALRNETSGFEVVATFHNMESSVVVPNGQAEPVVFKARNMEGEPAQIILADPQYFDIFQYQWLAGNPKTALNEPHQVVLSEKKARIYFGDLPLISILGKELIYRDSLRTTVTGIVADWKHNSDFTFTDFISSATIPASFLKREINMEEWTDIWSASQTFVKLNQGSNEDKVQAELTAFGKKHFGPNRGTGEFTFAPSLQALSDLHFNRAYTDNYSRKAHLPTLYGLIGIAVFILLIAAINFINLSTAQSLRRSREVGVRKVLGSKRSNLVWQFMSETLILTFAAMLMALLLAKPILHTFRSFIPTGVQFSFFNPNILLFLLGIALITVFLAGFYPSWVLSAFRPAIALKGSGSSRGQQRGYLRKGLIVFQFTVSLVFIIATLIVGRQLSFIRNKDLGFSTDAVVTINTPRDNKSAVLAQKLRQISGIEQVAMQWSAPLSNWYMLTKITFQGEKPIDIEASAKVGDEHYLPLYQLNLLAGRNIEHSDTLKEFVVNEAFVKKLGFKKPAEILGKLANLNGRNYPVVGVVQDFHENSLHAVIKPTIIAHIPDMAKDLAVKLPTKGKNLGDLGPMLADLQKNWREVYPNETFTYTFLDDSIEKLYAKEQKTAQLVNTASAIAILISCLGLLGLATFTAEQRSKEIGVRKVMGASISSIVALLSKDFIRLIVIAIAISSPIAWWGMNQWLNGFAYHVPIEWWVFVVAGVMAIGIALLTVSFQSMKAALRNPTESLKSE</sequence>
<evidence type="ECO:0000256" key="1">
    <source>
        <dbReference type="ARBA" id="ARBA00004651"/>
    </source>
</evidence>
<dbReference type="KEGG" id="hhy:Halhy_2188"/>
<feature type="transmembrane region" description="Helical" evidence="6">
    <location>
        <begin position="101"/>
        <end position="124"/>
    </location>
</feature>
<feature type="domain" description="ABC3 transporter permease C-terminal" evidence="7">
    <location>
        <begin position="392"/>
        <end position="504"/>
    </location>
</feature>
<dbReference type="RefSeq" id="WP_013764623.1">
    <property type="nucleotide sequence ID" value="NC_015510.1"/>
</dbReference>
<accession>F4KT01</accession>
<keyword evidence="10" id="KW-1185">Reference proteome</keyword>
<dbReference type="Proteomes" id="UP000008461">
    <property type="component" value="Chromosome"/>
</dbReference>
<keyword evidence="5 6" id="KW-0472">Membrane</keyword>